<comment type="caution">
    <text evidence="3">The sequence shown here is derived from an EMBL/GenBank/DDBJ whole genome shotgun (WGS) entry which is preliminary data.</text>
</comment>
<dbReference type="SMART" id="SM00739">
    <property type="entry name" value="KOW"/>
    <property type="match status" value="3"/>
</dbReference>
<dbReference type="PANTHER" id="PTHR11125:SF7">
    <property type="entry name" value="TRANSCRIPTION ELONGATION FACTOR SPT5"/>
    <property type="match status" value="1"/>
</dbReference>
<dbReference type="InterPro" id="IPR005824">
    <property type="entry name" value="KOW"/>
</dbReference>
<feature type="compositionally biased region" description="Basic and acidic residues" evidence="1">
    <location>
        <begin position="498"/>
        <end position="519"/>
    </location>
</feature>
<feature type="compositionally biased region" description="Acidic residues" evidence="1">
    <location>
        <begin position="16"/>
        <end position="55"/>
    </location>
</feature>
<dbReference type="InterPro" id="IPR039659">
    <property type="entry name" value="SPT5"/>
</dbReference>
<feature type="region of interest" description="Disordered" evidence="1">
    <location>
        <begin position="211"/>
        <end position="231"/>
    </location>
</feature>
<feature type="domain" description="KOW" evidence="2">
    <location>
        <begin position="429"/>
        <end position="456"/>
    </location>
</feature>
<feature type="domain" description="KOW" evidence="2">
    <location>
        <begin position="682"/>
        <end position="709"/>
    </location>
</feature>
<feature type="region of interest" description="Disordered" evidence="1">
    <location>
        <begin position="475"/>
        <end position="520"/>
    </location>
</feature>
<evidence type="ECO:0000259" key="2">
    <source>
        <dbReference type="SMART" id="SM00739"/>
    </source>
</evidence>
<gene>
    <name evidence="3" type="ORF">VKT23_020408</name>
</gene>
<name>A0ABR1ILJ4_9AGAR</name>
<keyword evidence="4" id="KW-1185">Reference proteome</keyword>
<accession>A0ABR1ILJ4</accession>
<evidence type="ECO:0000313" key="4">
    <source>
        <dbReference type="Proteomes" id="UP001498398"/>
    </source>
</evidence>
<reference evidence="3 4" key="1">
    <citation type="submission" date="2024-01" db="EMBL/GenBank/DDBJ databases">
        <title>A draft genome for the cacao thread blight pathogen Marasmiellus scandens.</title>
        <authorList>
            <person name="Baruah I.K."/>
            <person name="Leung J."/>
            <person name="Bukari Y."/>
            <person name="Amoako-Attah I."/>
            <person name="Meinhardt L.W."/>
            <person name="Bailey B.A."/>
            <person name="Cohen S.P."/>
        </authorList>
    </citation>
    <scope>NUCLEOTIDE SEQUENCE [LARGE SCALE GENOMIC DNA]</scope>
    <source>
        <strain evidence="3 4">GH-19</strain>
    </source>
</reference>
<sequence length="1141" mass="129761">MPSRNPFLDLEAYGSSDEDDFEEQAPGVDDEDGAGSEEEIGEEEIEEEEEEEEEAGTLKATNDGEYEDEDAPEPVFGPALFDSMERRFNPEALAKLRTVCPVLLPSDDDLVDKPKLHQDLLNKALLLSERKPLFWRIRCITGQETGLVFDIMTHVHPSAHDLVSWCLEAFTRYQSGTKEDLEEALKELLHVETIPRQFRDKIDRAVARRGELAQAASPPPEQNALNPEPASDHRRERAFEYLISYAHSEASTIPEAEKEVASILGLDSIPQLWSTAIGTVTLEPGTDINDALQALDAMKSDLVPSSISNASLASTSNAPLASTSNDLRSDASRAKDTLISTALSSNENTYHVFSAFSVPGVTGSVYVEAYLGQNPQSSRIVEFLRQHPAVIKVGSVKLDRHTDKHQRRVWLQPVSPQDVADLLTMSHPSFKLYDWARVTRGLYKNDIGLVVRRETSTGLRRLGILLVPRLKRILDTPPSPPPHSNHPLVRAENSTQHSPEKQSEPEHCPGKRKREKEQRTQCLFNPEHWPEGDGTYEWKRHGHETYEMAADIFSYDLLLEYLPYSSVTDIDVHMDINTRRLFKASRHPLMQKIHLPLSENWVFLPNEAVEVIHGAPSTDQDKRDLSLPRETYRKTGRIDQVERDQCFVHFDDYNDDPYDETTSRMDVEDTNVWISKINLRKKIYIGDHVEVIAGDSKGRHGFVVGYWGLEVDLVDMGSDNKEPFNVDINSCRITQARNDVTVPWINRHVTVIRGQYLNYSGIVSDAIPPPPSGHTMLDVMFFNLSHTVRIRHDDVKDTCTNELLCKAIPLLPHQAGFRQASWDLSYAPTVTRPATDAQGRHLQPQQYFAIQHQPPVPWIDKPVMVIKGLIKNRGVIKNVELFHRYKSGMRVFVEFDFISAEHGANPQFWVDYGWVRDPTTGLPLHARYPLAKRDQRYWRPLKPIRAVTVPNPKSHKDIQQLGSTTPLPQTRDFVDPFHWALDTRLDGKSFLAQWEPSDRSEPAMKDIIVTPDCKINRVWVEKNGRRGPQRWKALPQEISLPADSQKPIKPQTNTKPLLVVRGEHTGKHLRQIYFKAQKGTQERLITASVFEPWGMPEEARVEEHIEVRGEDCAIVPNDPNKGRFGELMESLKKIAKQKRQR</sequence>
<dbReference type="InterPro" id="IPR005825">
    <property type="entry name" value="Ribosomal_uL24_CS"/>
</dbReference>
<dbReference type="EMBL" id="JBANRG010000133">
    <property type="protein sequence ID" value="KAK7434009.1"/>
    <property type="molecule type" value="Genomic_DNA"/>
</dbReference>
<dbReference type="Proteomes" id="UP001498398">
    <property type="component" value="Unassembled WGS sequence"/>
</dbReference>
<dbReference type="PANTHER" id="PTHR11125">
    <property type="entry name" value="SUPPRESSOR OF TY 5"/>
    <property type="match status" value="1"/>
</dbReference>
<feature type="region of interest" description="Disordered" evidence="1">
    <location>
        <begin position="1"/>
        <end position="74"/>
    </location>
</feature>
<feature type="domain" description="KOW" evidence="2">
    <location>
        <begin position="742"/>
        <end position="769"/>
    </location>
</feature>
<organism evidence="3 4">
    <name type="scientific">Marasmiellus scandens</name>
    <dbReference type="NCBI Taxonomy" id="2682957"/>
    <lineage>
        <taxon>Eukaryota</taxon>
        <taxon>Fungi</taxon>
        <taxon>Dikarya</taxon>
        <taxon>Basidiomycota</taxon>
        <taxon>Agaricomycotina</taxon>
        <taxon>Agaricomycetes</taxon>
        <taxon>Agaricomycetidae</taxon>
        <taxon>Agaricales</taxon>
        <taxon>Marasmiineae</taxon>
        <taxon>Omphalotaceae</taxon>
        <taxon>Marasmiellus</taxon>
    </lineage>
</organism>
<evidence type="ECO:0000256" key="1">
    <source>
        <dbReference type="SAM" id="MobiDB-lite"/>
    </source>
</evidence>
<evidence type="ECO:0000313" key="3">
    <source>
        <dbReference type="EMBL" id="KAK7434009.1"/>
    </source>
</evidence>
<dbReference type="PROSITE" id="PS01108">
    <property type="entry name" value="RIBOSOMAL_L24"/>
    <property type="match status" value="1"/>
</dbReference>
<proteinExistence type="predicted"/>
<protein>
    <recommendedName>
        <fullName evidence="2">KOW domain-containing protein</fullName>
    </recommendedName>
</protein>